<dbReference type="PANTHER" id="PTHR43174:SF3">
    <property type="entry name" value="UDP-N-ACETYLGLUCOSAMINE 2-EPIMERASE"/>
    <property type="match status" value="1"/>
</dbReference>
<dbReference type="eggNOG" id="COG0381">
    <property type="taxonomic scope" value="Bacteria"/>
</dbReference>
<dbReference type="Proteomes" id="UP000184192">
    <property type="component" value="Unassembled WGS sequence"/>
</dbReference>
<reference evidence="3" key="1">
    <citation type="submission" date="2016-11" db="EMBL/GenBank/DDBJ databases">
        <authorList>
            <person name="Varghese N."/>
            <person name="Submissions S."/>
        </authorList>
    </citation>
    <scope>NUCLEOTIDE SEQUENCE [LARGE SCALE GENOMIC DNA]</scope>
    <source>
        <strain evidence="3">DSM 26884</strain>
    </source>
</reference>
<accession>A0A1M6JPL3</accession>
<dbReference type="Gene3D" id="3.40.50.2000">
    <property type="entry name" value="Glycogen Phosphorylase B"/>
    <property type="match status" value="2"/>
</dbReference>
<proteinExistence type="predicted"/>
<evidence type="ECO:0000259" key="1">
    <source>
        <dbReference type="Pfam" id="PF02350"/>
    </source>
</evidence>
<evidence type="ECO:0000313" key="2">
    <source>
        <dbReference type="EMBL" id="SHJ48614.1"/>
    </source>
</evidence>
<dbReference type="GeneID" id="92713997"/>
<dbReference type="SUPFAM" id="SSF53756">
    <property type="entry name" value="UDP-Glycosyltransferase/glycogen phosphorylase"/>
    <property type="match status" value="1"/>
</dbReference>
<protein>
    <submittedName>
        <fullName evidence="2">UDP-N-acetylglucosamine 2-epimerase (Non-hydrolysing)</fullName>
    </submittedName>
</protein>
<dbReference type="PANTHER" id="PTHR43174">
    <property type="entry name" value="UDP-N-ACETYLGLUCOSAMINE 2-EPIMERASE"/>
    <property type="match status" value="1"/>
</dbReference>
<dbReference type="AlphaFoldDB" id="A0A1M6JPL3"/>
<dbReference type="InterPro" id="IPR003331">
    <property type="entry name" value="UDP_GlcNAc_Epimerase_2_dom"/>
</dbReference>
<dbReference type="Pfam" id="PF02350">
    <property type="entry name" value="Epimerase_2"/>
    <property type="match status" value="1"/>
</dbReference>
<dbReference type="EMBL" id="FQZN01000031">
    <property type="protein sequence ID" value="SHJ48614.1"/>
    <property type="molecule type" value="Genomic_DNA"/>
</dbReference>
<organism evidence="2 3">
    <name type="scientific">Bacteroides stercorirosoris</name>
    <dbReference type="NCBI Taxonomy" id="871324"/>
    <lineage>
        <taxon>Bacteria</taxon>
        <taxon>Pseudomonadati</taxon>
        <taxon>Bacteroidota</taxon>
        <taxon>Bacteroidia</taxon>
        <taxon>Bacteroidales</taxon>
        <taxon>Bacteroidaceae</taxon>
        <taxon>Bacteroides</taxon>
    </lineage>
</organism>
<feature type="domain" description="UDP-N-acetylglucosamine 2-epimerase" evidence="1">
    <location>
        <begin position="26"/>
        <end position="356"/>
    </location>
</feature>
<dbReference type="InterPro" id="IPR020004">
    <property type="entry name" value="UDP-GlcNAc_Epase"/>
</dbReference>
<dbReference type="GO" id="GO:0006047">
    <property type="term" value="P:UDP-N-acetylglucosamine metabolic process"/>
    <property type="evidence" value="ECO:0007669"/>
    <property type="project" value="InterPro"/>
</dbReference>
<dbReference type="GO" id="GO:0004553">
    <property type="term" value="F:hydrolase activity, hydrolyzing O-glycosyl compounds"/>
    <property type="evidence" value="ECO:0007669"/>
    <property type="project" value="InterPro"/>
</dbReference>
<keyword evidence="3" id="KW-1185">Reference proteome</keyword>
<evidence type="ECO:0000313" key="3">
    <source>
        <dbReference type="Proteomes" id="UP000184192"/>
    </source>
</evidence>
<gene>
    <name evidence="2" type="ORF">SAMN05444350_13110</name>
</gene>
<dbReference type="NCBIfam" id="TIGR03568">
    <property type="entry name" value="NeuC_NnaA"/>
    <property type="match status" value="1"/>
</dbReference>
<dbReference type="RefSeq" id="WP_025835219.1">
    <property type="nucleotide sequence ID" value="NZ_FQZN01000031.1"/>
</dbReference>
<dbReference type="InterPro" id="IPR029767">
    <property type="entry name" value="WecB-like"/>
</dbReference>
<sequence>MGNYKVAFATGSRADYGIVRSYISLLDRDEDIRFSLLLTGALLDLKYGNELEIIHADGFAIDVEIPLTLGVNRVSETTEAMSEALSAFGYYFENHKYDIVIILGDRYEMLSVALAAAMHQMKILHLHGGEITLGNYDEFIRHSITKMSHYHITSTEEYRKRVIQLGENPDNVAYLGALGAENCLKINESNVMDDIKVAPRGFTVLFHPETMTSTSTLEQVNILLAAISQFIQKYHFYFIGTNADTKSDDIRDAIKAYCKSHDNTAYVDNLHPDAYHYLVKNSYALLGNSSSGIIEAPSLGTYTINIGDRQKGRVRGKSVIDVPCKIEAIVKAINQVVSTPLKENDSPYYKVDTAEQYYLFTKSILNNMKEDSTKEFWDVDF</sequence>
<name>A0A1M6JPL3_9BACE</name>